<comment type="similarity">
    <text evidence="1">Belongs to the tectonic family.</text>
</comment>
<dbReference type="GO" id="GO:1904491">
    <property type="term" value="P:protein localization to ciliary transition zone"/>
    <property type="evidence" value="ECO:0007669"/>
    <property type="project" value="TreeGrafter"/>
</dbReference>
<dbReference type="PANTHER" id="PTHR14611:SF6">
    <property type="entry name" value="TECTONIC-2"/>
    <property type="match status" value="1"/>
</dbReference>
<accession>A0AAV7DKL0</accession>
<comment type="caution">
    <text evidence="10">The sequence shown here is derived from an EMBL/GenBank/DDBJ whole genome shotgun (WGS) entry which is preliminary data.</text>
</comment>
<dbReference type="EMBL" id="WNYA01000001">
    <property type="protein sequence ID" value="KAG8597525.1"/>
    <property type="molecule type" value="Genomic_DNA"/>
</dbReference>
<keyword evidence="11" id="KW-1185">Reference proteome</keyword>
<dbReference type="GO" id="GO:0007224">
    <property type="term" value="P:smoothened signaling pathway"/>
    <property type="evidence" value="ECO:0007669"/>
    <property type="project" value="TreeGrafter"/>
</dbReference>
<feature type="transmembrane region" description="Helical" evidence="6">
    <location>
        <begin position="663"/>
        <end position="683"/>
    </location>
</feature>
<name>A0AAV7DKL0_ENGPU</name>
<evidence type="ECO:0000259" key="9">
    <source>
        <dbReference type="Pfam" id="PF25752"/>
    </source>
</evidence>
<dbReference type="PANTHER" id="PTHR14611">
    <property type="entry name" value="TECTONIC FAMILY MEMBER"/>
    <property type="match status" value="1"/>
</dbReference>
<keyword evidence="6" id="KW-1133">Transmembrane helix</keyword>
<evidence type="ECO:0000259" key="8">
    <source>
        <dbReference type="Pfam" id="PF07773"/>
    </source>
</evidence>
<evidence type="ECO:0000256" key="6">
    <source>
        <dbReference type="SAM" id="Phobius"/>
    </source>
</evidence>
<evidence type="ECO:0000256" key="4">
    <source>
        <dbReference type="ARBA" id="ARBA00022794"/>
    </source>
</evidence>
<evidence type="ECO:0000256" key="7">
    <source>
        <dbReference type="SAM" id="SignalP"/>
    </source>
</evidence>
<dbReference type="AlphaFoldDB" id="A0AAV7DKL0"/>
<evidence type="ECO:0000256" key="3">
    <source>
        <dbReference type="ARBA" id="ARBA00022729"/>
    </source>
</evidence>
<dbReference type="InterPro" id="IPR057724">
    <property type="entry name" value="TCTN1-3_N"/>
</dbReference>
<feature type="signal peptide" evidence="7">
    <location>
        <begin position="1"/>
        <end position="23"/>
    </location>
</feature>
<dbReference type="GO" id="GO:0036038">
    <property type="term" value="C:MKS complex"/>
    <property type="evidence" value="ECO:0007669"/>
    <property type="project" value="TreeGrafter"/>
</dbReference>
<evidence type="ECO:0000256" key="2">
    <source>
        <dbReference type="ARBA" id="ARBA00011495"/>
    </source>
</evidence>
<feature type="domain" description="Tectonic-1-3" evidence="8">
    <location>
        <begin position="436"/>
        <end position="615"/>
    </location>
</feature>
<dbReference type="InterPro" id="IPR040354">
    <property type="entry name" value="TCTN1-3"/>
</dbReference>
<gene>
    <name evidence="10" type="ORF">GDO81_002311</name>
</gene>
<feature type="chain" id="PRO_5043843387" description="Tectonic-2" evidence="7">
    <location>
        <begin position="24"/>
        <end position="695"/>
    </location>
</feature>
<feature type="domain" description="Tectonic-1-3 N-terminal" evidence="9">
    <location>
        <begin position="150"/>
        <end position="257"/>
    </location>
</feature>
<keyword evidence="3 7" id="KW-0732">Signal</keyword>
<sequence length="695" mass="75649">MLPRIAPGLVTLAVVGVLAQAGAQSVIGFYPSRVFLSGPQMTTFLVTNVSSNQLFLAVIANATSVPSASCSGANTTENWSSSLESFDSVTQLVVAKVLVTFRKNLTLCLGNETNCCQDVVCVVETLQVTACENNRPVASMLFHAEIYINTTFIGNISDNKTLIPNQVYQPLGPCPCNLTAGACDVRCCCDQDCSPSIKELFNGSCYSGVFGGNVSPPFDQLCSVQEKIHAPDWFPFLCVQSSMDNSPFLGYFYQGNTGTPSQTLSFNVSFQSIYDKALNGYKQGDPILIDLNGFNEYFTIPQQSAIGTCMEYAPVAYLQDFSATCVTDIKVCPAAWTFPLDNVNVKDGSGGTIPLKIQLKNITQDIVPTGPALPQILQCQVNVSAEYIFIWEANKIKEVQVTIETANITLTHQAKMAQRFSAKFLTSNSTTDVLSGNPGYQNGKPVIAANGSVPFNKTTLNTWRPVLDSSCSTVTYMPVLFGVNSFSGCLFQAVGENCTQLRANVLSWFQNSLLSVNHVSMRGNSNVSDPSEWVSIIYEEPNTTCTENCISENVMCLKVPSNINIEILTAVTGAVEGIPQEEILATKVSFSMVNVNCVSVCNLSLPLSASVQFIRVPAQVPLSITRFQMTNTEYDCEKNDVCWQQLAYPLTKYYTGEPQHLTLAKGLILVFFFISAAVLGAPWDRIRKAWNTTTL</sequence>
<dbReference type="Pfam" id="PF07773">
    <property type="entry name" value="TCTN_DUF1619"/>
    <property type="match status" value="2"/>
</dbReference>
<comment type="subunit">
    <text evidence="2">Part of the tectonic-like complex (also named B9 complex).</text>
</comment>
<evidence type="ECO:0000313" key="10">
    <source>
        <dbReference type="EMBL" id="KAG8597525.1"/>
    </source>
</evidence>
<organism evidence="10 11">
    <name type="scientific">Engystomops pustulosus</name>
    <name type="common">Tungara frog</name>
    <name type="synonym">Physalaemus pustulosus</name>
    <dbReference type="NCBI Taxonomy" id="76066"/>
    <lineage>
        <taxon>Eukaryota</taxon>
        <taxon>Metazoa</taxon>
        <taxon>Chordata</taxon>
        <taxon>Craniata</taxon>
        <taxon>Vertebrata</taxon>
        <taxon>Euteleostomi</taxon>
        <taxon>Amphibia</taxon>
        <taxon>Batrachia</taxon>
        <taxon>Anura</taxon>
        <taxon>Neobatrachia</taxon>
        <taxon>Hyloidea</taxon>
        <taxon>Leptodactylidae</taxon>
        <taxon>Leiuperinae</taxon>
        <taxon>Engystomops</taxon>
    </lineage>
</organism>
<evidence type="ECO:0000256" key="5">
    <source>
        <dbReference type="ARBA" id="ARBA00023180"/>
    </source>
</evidence>
<dbReference type="Proteomes" id="UP000824782">
    <property type="component" value="Unassembled WGS sequence"/>
</dbReference>
<keyword evidence="5" id="KW-0325">Glycoprotein</keyword>
<reference evidence="10" key="1">
    <citation type="thesis" date="2020" institute="ProQuest LLC" country="789 East Eisenhower Parkway, Ann Arbor, MI, USA">
        <title>Comparative Genomics and Chromosome Evolution.</title>
        <authorList>
            <person name="Mudd A.B."/>
        </authorList>
    </citation>
    <scope>NUCLEOTIDE SEQUENCE</scope>
    <source>
        <strain evidence="10">237g6f4</strain>
        <tissue evidence="10">Blood</tissue>
    </source>
</reference>
<proteinExistence type="inferred from homology"/>
<dbReference type="InterPro" id="IPR011677">
    <property type="entry name" value="TCTN1-3_dom"/>
</dbReference>
<keyword evidence="4" id="KW-0970">Cilium biogenesis/degradation</keyword>
<evidence type="ECO:0008006" key="12">
    <source>
        <dbReference type="Google" id="ProtNLM"/>
    </source>
</evidence>
<keyword evidence="6" id="KW-0472">Membrane</keyword>
<evidence type="ECO:0000256" key="1">
    <source>
        <dbReference type="ARBA" id="ARBA00007633"/>
    </source>
</evidence>
<keyword evidence="6" id="KW-0812">Transmembrane</keyword>
<dbReference type="GO" id="GO:0060271">
    <property type="term" value="P:cilium assembly"/>
    <property type="evidence" value="ECO:0007669"/>
    <property type="project" value="TreeGrafter"/>
</dbReference>
<evidence type="ECO:0000313" key="11">
    <source>
        <dbReference type="Proteomes" id="UP000824782"/>
    </source>
</evidence>
<protein>
    <recommendedName>
        <fullName evidence="12">Tectonic-2</fullName>
    </recommendedName>
</protein>
<dbReference type="Pfam" id="PF25752">
    <property type="entry name" value="DUF1619_N"/>
    <property type="match status" value="1"/>
</dbReference>
<feature type="domain" description="Tectonic-1-3" evidence="8">
    <location>
        <begin position="280"/>
        <end position="426"/>
    </location>
</feature>